<evidence type="ECO:0000256" key="7">
    <source>
        <dbReference type="ARBA" id="ARBA00023136"/>
    </source>
</evidence>
<name>A0A1W6Z7D8_9BORD</name>
<dbReference type="EMBL" id="CP021111">
    <property type="protein sequence ID" value="ARP93291.1"/>
    <property type="molecule type" value="Genomic_DNA"/>
</dbReference>
<sequence length="276" mass="29444">MPRADRAGATGDAGRDGRGLRGPQQQPAAGQRTDSTCRAAPMNRPRRCQAGFTLIEVMIAVLIMALISLIAWRGLDSMTRTNDRLQARMEETARTTRALQQIEMDLTWRATVELPSAATEALAADGEGEGSESQGDAGGAPQTAKPGTPMMPLLPAGLSARRGLQGAFTFEVVRAAAARPGQWQRVQWWLQGGTLYRAAGEASSAYPLPAPSAADRVAVVEGVANFDMRAYEPGQGWRSLPTIRAVPKPATGLDVLVSVRRSAGPALQYRRVIALN</sequence>
<dbReference type="SUPFAM" id="SSF54523">
    <property type="entry name" value="Pili subunits"/>
    <property type="match status" value="2"/>
</dbReference>
<dbReference type="InterPro" id="IPR012902">
    <property type="entry name" value="N_methyl_site"/>
</dbReference>
<dbReference type="Proteomes" id="UP000194161">
    <property type="component" value="Chromosome"/>
</dbReference>
<proteinExistence type="predicted"/>
<dbReference type="InterPro" id="IPR045584">
    <property type="entry name" value="Pilin-like"/>
</dbReference>
<evidence type="ECO:0000256" key="2">
    <source>
        <dbReference type="ARBA" id="ARBA00022475"/>
    </source>
</evidence>
<keyword evidence="6 9" id="KW-1133">Transmembrane helix</keyword>
<reference evidence="10 11" key="1">
    <citation type="submission" date="2017-05" db="EMBL/GenBank/DDBJ databases">
        <title>Complete and WGS of Bordetella genogroups.</title>
        <authorList>
            <person name="Spilker T."/>
            <person name="LiPuma J."/>
        </authorList>
    </citation>
    <scope>NUCLEOTIDE SEQUENCE [LARGE SCALE GENOMIC DNA]</scope>
    <source>
        <strain evidence="10 11">AU7206</strain>
    </source>
</reference>
<feature type="compositionally biased region" description="Low complexity" evidence="8">
    <location>
        <begin position="120"/>
        <end position="135"/>
    </location>
</feature>
<keyword evidence="4" id="KW-0997">Cell inner membrane</keyword>
<dbReference type="PROSITE" id="PS00409">
    <property type="entry name" value="PROKAR_NTER_METHYL"/>
    <property type="match status" value="1"/>
</dbReference>
<evidence type="ECO:0000256" key="6">
    <source>
        <dbReference type="ARBA" id="ARBA00022989"/>
    </source>
</evidence>
<feature type="compositionally biased region" description="Polar residues" evidence="8">
    <location>
        <begin position="23"/>
        <end position="36"/>
    </location>
</feature>
<evidence type="ECO:0000256" key="3">
    <source>
        <dbReference type="ARBA" id="ARBA00022481"/>
    </source>
</evidence>
<dbReference type="GO" id="GO:0015628">
    <property type="term" value="P:protein secretion by the type II secretion system"/>
    <property type="evidence" value="ECO:0007669"/>
    <property type="project" value="TreeGrafter"/>
</dbReference>
<keyword evidence="7 9" id="KW-0472">Membrane</keyword>
<feature type="region of interest" description="Disordered" evidence="8">
    <location>
        <begin position="1"/>
        <end position="39"/>
    </location>
</feature>
<evidence type="ECO:0000256" key="4">
    <source>
        <dbReference type="ARBA" id="ARBA00022519"/>
    </source>
</evidence>
<keyword evidence="3" id="KW-0488">Methylation</keyword>
<dbReference type="InterPro" id="IPR051621">
    <property type="entry name" value="T2SS_protein_J"/>
</dbReference>
<evidence type="ECO:0000256" key="8">
    <source>
        <dbReference type="SAM" id="MobiDB-lite"/>
    </source>
</evidence>
<dbReference type="PANTHER" id="PTHR39583:SF2">
    <property type="entry name" value="TYPE II SECRETION SYSTEM PROTEIN J"/>
    <property type="match status" value="1"/>
</dbReference>
<dbReference type="AlphaFoldDB" id="A0A1W6Z7D8"/>
<evidence type="ECO:0000256" key="9">
    <source>
        <dbReference type="SAM" id="Phobius"/>
    </source>
</evidence>
<dbReference type="STRING" id="463040.CAL15_02150"/>
<keyword evidence="2" id="KW-1003">Cell membrane</keyword>
<protein>
    <recommendedName>
        <fullName evidence="12">Prepilin-type N-terminal cleavage/methylation domain-containing protein</fullName>
    </recommendedName>
</protein>
<organism evidence="10 11">
    <name type="scientific">Bordetella genomosp. 13</name>
    <dbReference type="NCBI Taxonomy" id="463040"/>
    <lineage>
        <taxon>Bacteria</taxon>
        <taxon>Pseudomonadati</taxon>
        <taxon>Pseudomonadota</taxon>
        <taxon>Betaproteobacteria</taxon>
        <taxon>Burkholderiales</taxon>
        <taxon>Alcaligenaceae</taxon>
        <taxon>Bordetella</taxon>
    </lineage>
</organism>
<evidence type="ECO:0000256" key="5">
    <source>
        <dbReference type="ARBA" id="ARBA00022692"/>
    </source>
</evidence>
<keyword evidence="11" id="KW-1185">Reference proteome</keyword>
<evidence type="ECO:0000313" key="11">
    <source>
        <dbReference type="Proteomes" id="UP000194161"/>
    </source>
</evidence>
<keyword evidence="5 9" id="KW-0812">Transmembrane</keyword>
<evidence type="ECO:0000313" key="10">
    <source>
        <dbReference type="EMBL" id="ARP93291.1"/>
    </source>
</evidence>
<dbReference type="NCBIfam" id="TIGR02532">
    <property type="entry name" value="IV_pilin_GFxxxE"/>
    <property type="match status" value="1"/>
</dbReference>
<evidence type="ECO:0008006" key="12">
    <source>
        <dbReference type="Google" id="ProtNLM"/>
    </source>
</evidence>
<dbReference type="GO" id="GO:0005886">
    <property type="term" value="C:plasma membrane"/>
    <property type="evidence" value="ECO:0007669"/>
    <property type="project" value="UniProtKB-SubCell"/>
</dbReference>
<gene>
    <name evidence="10" type="ORF">CAL15_02150</name>
</gene>
<feature type="transmembrane region" description="Helical" evidence="9">
    <location>
        <begin position="52"/>
        <end position="72"/>
    </location>
</feature>
<accession>A0A1W6Z7D8</accession>
<comment type="subcellular location">
    <subcellularLocation>
        <location evidence="1">Cell inner membrane</location>
        <topology evidence="1">Single-pass membrane protein</topology>
    </subcellularLocation>
</comment>
<dbReference type="KEGG" id="bgm:CAL15_02150"/>
<dbReference type="PANTHER" id="PTHR39583">
    <property type="entry name" value="TYPE II SECRETION SYSTEM PROTEIN J-RELATED"/>
    <property type="match status" value="1"/>
</dbReference>
<dbReference type="Pfam" id="PF07963">
    <property type="entry name" value="N_methyl"/>
    <property type="match status" value="1"/>
</dbReference>
<evidence type="ECO:0000256" key="1">
    <source>
        <dbReference type="ARBA" id="ARBA00004377"/>
    </source>
</evidence>
<feature type="region of interest" description="Disordered" evidence="8">
    <location>
        <begin position="120"/>
        <end position="152"/>
    </location>
</feature>
<dbReference type="Gene3D" id="3.30.700.10">
    <property type="entry name" value="Glycoprotein, Type 4 Pilin"/>
    <property type="match status" value="1"/>
</dbReference>